<reference evidence="2" key="1">
    <citation type="submission" date="2022-10" db="EMBL/GenBank/DDBJ databases">
        <title>Luteolibacter sp. GHJ8, whole genome shotgun sequencing project.</title>
        <authorList>
            <person name="Zhao G."/>
            <person name="Shen L."/>
        </authorList>
    </citation>
    <scope>NUCLEOTIDE SEQUENCE</scope>
    <source>
        <strain evidence="2">GHJ8</strain>
    </source>
</reference>
<comment type="caution">
    <text evidence="2">The sequence shown here is derived from an EMBL/GenBank/DDBJ whole genome shotgun (WGS) entry which is preliminary data.</text>
</comment>
<keyword evidence="3" id="KW-1185">Reference proteome</keyword>
<gene>
    <name evidence="2" type="ORF">OJ996_10190</name>
</gene>
<accession>A0ABT3G278</accession>
<evidence type="ECO:0000256" key="1">
    <source>
        <dbReference type="SAM" id="SignalP"/>
    </source>
</evidence>
<keyword evidence="1" id="KW-0732">Signal</keyword>
<protein>
    <submittedName>
        <fullName evidence="2">Uncharacterized protein</fullName>
    </submittedName>
</protein>
<dbReference type="Proteomes" id="UP001165653">
    <property type="component" value="Unassembled WGS sequence"/>
</dbReference>
<feature type="signal peptide" evidence="1">
    <location>
        <begin position="1"/>
        <end position="17"/>
    </location>
</feature>
<organism evidence="2 3">
    <name type="scientific">Luteolibacter rhizosphaerae</name>
    <dbReference type="NCBI Taxonomy" id="2989719"/>
    <lineage>
        <taxon>Bacteria</taxon>
        <taxon>Pseudomonadati</taxon>
        <taxon>Verrucomicrobiota</taxon>
        <taxon>Verrucomicrobiia</taxon>
        <taxon>Verrucomicrobiales</taxon>
        <taxon>Verrucomicrobiaceae</taxon>
        <taxon>Luteolibacter</taxon>
    </lineage>
</organism>
<evidence type="ECO:0000313" key="3">
    <source>
        <dbReference type="Proteomes" id="UP001165653"/>
    </source>
</evidence>
<dbReference type="RefSeq" id="WP_264513448.1">
    <property type="nucleotide sequence ID" value="NZ_JAPDDR010000004.1"/>
</dbReference>
<dbReference type="EMBL" id="JAPDDR010000004">
    <property type="protein sequence ID" value="MCW1913946.1"/>
    <property type="molecule type" value="Genomic_DNA"/>
</dbReference>
<evidence type="ECO:0000313" key="2">
    <source>
        <dbReference type="EMBL" id="MCW1913946.1"/>
    </source>
</evidence>
<sequence>MFARLSLFLLSASLLQGADFIRQIHSVAGQAIIYDIPTAGDQGHVNSRPLTTDSAIFQLYTSTTTNNVTTLKKLDEKTVGTFLPQVTVQALSEDPYFPPRTRADKPYGMRITIAGMQAANSGSPEYARKVSVTRSYKLYDPATFIPTGAGGEYADSFVFRENGTFTDNAILQRLPGTSPSKVSGEESFTVYLQPTGSSPQSELAKASVQIWPVADAAISNLVQDYIYKFVPPDGSVVLNDLYPKSVTYAQVYKGPQVTGSVGIPLPDTVVAYDTYAPQKAQLALSGLEEVLQDDGQYTIEILTITPFNNGAPEILAHVSFFLKRDLSIRSSVTTMEQ</sequence>
<name>A0ABT3G278_9BACT</name>
<feature type="chain" id="PRO_5045209291" evidence="1">
    <location>
        <begin position="18"/>
        <end position="337"/>
    </location>
</feature>
<proteinExistence type="predicted"/>